<dbReference type="Proteomes" id="UP000288716">
    <property type="component" value="Unassembled WGS sequence"/>
</dbReference>
<dbReference type="EMBL" id="NCKV01001061">
    <property type="protein sequence ID" value="RWS29126.1"/>
    <property type="molecule type" value="Genomic_DNA"/>
</dbReference>
<dbReference type="PANTHER" id="PTHR15138">
    <property type="entry name" value="TRANSCRIPTION INITIATION FACTOR TFIID SUBUNIT 4"/>
    <property type="match status" value="1"/>
</dbReference>
<dbReference type="Gene3D" id="1.20.120.1110">
    <property type="entry name" value="TAFH/NHR1 domain"/>
    <property type="match status" value="1"/>
</dbReference>
<comment type="caution">
    <text evidence="6">The sequence shown here is derived from an EMBL/GenBank/DDBJ whole genome shotgun (WGS) entry which is preliminary data.</text>
</comment>
<dbReference type="GO" id="GO:0016251">
    <property type="term" value="F:RNA polymerase II general transcription initiation factor activity"/>
    <property type="evidence" value="ECO:0007669"/>
    <property type="project" value="TreeGrafter"/>
</dbReference>
<gene>
    <name evidence="6" type="ORF">B4U80_00755</name>
</gene>
<keyword evidence="6" id="KW-0648">Protein biosynthesis</keyword>
<dbReference type="STRING" id="299467.A0A443SNM5"/>
<dbReference type="AlphaFoldDB" id="A0A443SNM5"/>
<evidence type="ECO:0000256" key="3">
    <source>
        <dbReference type="ARBA" id="ARBA00023163"/>
    </source>
</evidence>
<dbReference type="Pfam" id="PF07531">
    <property type="entry name" value="TAFH"/>
    <property type="match status" value="1"/>
</dbReference>
<dbReference type="GO" id="GO:0003743">
    <property type="term" value="F:translation initiation factor activity"/>
    <property type="evidence" value="ECO:0007669"/>
    <property type="project" value="UniProtKB-KW"/>
</dbReference>
<evidence type="ECO:0000256" key="1">
    <source>
        <dbReference type="ARBA" id="ARBA00004123"/>
    </source>
</evidence>
<accession>A0A443SNM5</accession>
<dbReference type="InterPro" id="IPR003894">
    <property type="entry name" value="TAFH_NHR1"/>
</dbReference>
<dbReference type="GO" id="GO:0006367">
    <property type="term" value="P:transcription initiation at RNA polymerase II promoter"/>
    <property type="evidence" value="ECO:0007669"/>
    <property type="project" value="TreeGrafter"/>
</dbReference>
<dbReference type="VEuPathDB" id="VectorBase:LDEU002914"/>
<evidence type="ECO:0000256" key="2">
    <source>
        <dbReference type="ARBA" id="ARBA00023015"/>
    </source>
</evidence>
<keyword evidence="7" id="KW-1185">Reference proteome</keyword>
<dbReference type="InterPro" id="IPR045144">
    <property type="entry name" value="TAF4"/>
</dbReference>
<dbReference type="GO" id="GO:0005669">
    <property type="term" value="C:transcription factor TFIID complex"/>
    <property type="evidence" value="ECO:0007669"/>
    <property type="project" value="InterPro"/>
</dbReference>
<proteinExistence type="predicted"/>
<evidence type="ECO:0000259" key="5">
    <source>
        <dbReference type="PROSITE" id="PS51119"/>
    </source>
</evidence>
<feature type="domain" description="TAFH" evidence="5">
    <location>
        <begin position="252"/>
        <end position="322"/>
    </location>
</feature>
<dbReference type="SUPFAM" id="SSF158553">
    <property type="entry name" value="TAFH domain-like"/>
    <property type="match status" value="1"/>
</dbReference>
<keyword evidence="2" id="KW-0805">Transcription regulation</keyword>
<dbReference type="GO" id="GO:0003677">
    <property type="term" value="F:DNA binding"/>
    <property type="evidence" value="ECO:0007669"/>
    <property type="project" value="TreeGrafter"/>
</dbReference>
<sequence length="322" mass="33733">MPSTLNVTNKSHAFLLTTSKDGSPTAMVVQTAPVNSSSSNPVNCETSTVSVSSGNNITTTATVFAVSKPITTMSTQQQQQQILTQVVSNPNLLPAGVVLNVNPSRPMGTTNQMSTAPTAQVQRTLAPRVVFGPAPVRIAPQMVGGRQGTPGVQIGQQTITLPPNLRGTLLVKTENGQLQLVNVAHSLPQTSTNSTLPAGQQNVGAAGTAIRPQMTVTLPATAIQRPVGVTQPLTIQTSTANAQAASTPSQMSPNTAKKKCKNFLSTLIRLASDQPDHVATNVKNLIQGLIDGGIQPEDFTNQLQRELNSSPQPCLVPFLKVT</sequence>
<keyword evidence="6" id="KW-0396">Initiation factor</keyword>
<dbReference type="InterPro" id="IPR037249">
    <property type="entry name" value="TAFH/NHR1_dom_sf"/>
</dbReference>
<dbReference type="PROSITE" id="PS51119">
    <property type="entry name" value="TAFH"/>
    <property type="match status" value="1"/>
</dbReference>
<comment type="subcellular location">
    <subcellularLocation>
        <location evidence="1">Nucleus</location>
    </subcellularLocation>
</comment>
<keyword evidence="4" id="KW-0539">Nucleus</keyword>
<organism evidence="6 7">
    <name type="scientific">Leptotrombidium deliense</name>
    <dbReference type="NCBI Taxonomy" id="299467"/>
    <lineage>
        <taxon>Eukaryota</taxon>
        <taxon>Metazoa</taxon>
        <taxon>Ecdysozoa</taxon>
        <taxon>Arthropoda</taxon>
        <taxon>Chelicerata</taxon>
        <taxon>Arachnida</taxon>
        <taxon>Acari</taxon>
        <taxon>Acariformes</taxon>
        <taxon>Trombidiformes</taxon>
        <taxon>Prostigmata</taxon>
        <taxon>Anystina</taxon>
        <taxon>Parasitengona</taxon>
        <taxon>Trombiculoidea</taxon>
        <taxon>Trombiculidae</taxon>
        <taxon>Leptotrombidium</taxon>
    </lineage>
</organism>
<evidence type="ECO:0000313" key="6">
    <source>
        <dbReference type="EMBL" id="RWS29126.1"/>
    </source>
</evidence>
<dbReference type="SMART" id="SM00549">
    <property type="entry name" value="TAFH"/>
    <property type="match status" value="1"/>
</dbReference>
<evidence type="ECO:0000313" key="7">
    <source>
        <dbReference type="Proteomes" id="UP000288716"/>
    </source>
</evidence>
<keyword evidence="3" id="KW-0804">Transcription</keyword>
<dbReference type="PANTHER" id="PTHR15138:SF14">
    <property type="entry name" value="TRANSCRIPTION INITIATION FACTOR TFIID SUBUNIT 4"/>
    <property type="match status" value="1"/>
</dbReference>
<evidence type="ECO:0000256" key="4">
    <source>
        <dbReference type="ARBA" id="ARBA00023242"/>
    </source>
</evidence>
<reference evidence="6 7" key="1">
    <citation type="journal article" date="2018" name="Gigascience">
        <title>Genomes of trombidid mites reveal novel predicted allergens and laterally-transferred genes associated with secondary metabolism.</title>
        <authorList>
            <person name="Dong X."/>
            <person name="Chaisiri K."/>
            <person name="Xia D."/>
            <person name="Armstrong S.D."/>
            <person name="Fang Y."/>
            <person name="Donnelly M.J."/>
            <person name="Kadowaki T."/>
            <person name="McGarry J.W."/>
            <person name="Darby A.C."/>
            <person name="Makepeace B.L."/>
        </authorList>
    </citation>
    <scope>NUCLEOTIDE SEQUENCE [LARGE SCALE GENOMIC DNA]</scope>
    <source>
        <strain evidence="6">UoL-UT</strain>
    </source>
</reference>
<name>A0A443SNM5_9ACAR</name>
<dbReference type="OrthoDB" id="21060at2759"/>
<protein>
    <submittedName>
        <fullName evidence="6">Transcription initiation factor TFIID subunit 4-like protein</fullName>
    </submittedName>
</protein>